<feature type="signal peptide" evidence="3">
    <location>
        <begin position="1"/>
        <end position="31"/>
    </location>
</feature>
<keyword evidence="3" id="KW-0732">Signal</keyword>
<dbReference type="InterPro" id="IPR034718">
    <property type="entry name" value="RlpA"/>
</dbReference>
<keyword evidence="7" id="KW-1185">Reference proteome</keyword>
<dbReference type="AlphaFoldDB" id="A0A2T1C201"/>
<dbReference type="Proteomes" id="UP000238762">
    <property type="component" value="Unassembled WGS sequence"/>
</dbReference>
<dbReference type="Pfam" id="PF03330">
    <property type="entry name" value="DPBB_1"/>
    <property type="match status" value="1"/>
</dbReference>
<evidence type="ECO:0000256" key="2">
    <source>
        <dbReference type="ARBA" id="ARBA00023316"/>
    </source>
</evidence>
<evidence type="ECO:0000313" key="6">
    <source>
        <dbReference type="EMBL" id="PSB02234.1"/>
    </source>
</evidence>
<reference evidence="6 7" key="2">
    <citation type="submission" date="2018-03" db="EMBL/GenBank/DDBJ databases">
        <title>The ancient ancestry and fast evolution of plastids.</title>
        <authorList>
            <person name="Moore K.R."/>
            <person name="Magnabosco C."/>
            <person name="Momper L."/>
            <person name="Gold D.A."/>
            <person name="Bosak T."/>
            <person name="Fournier G.P."/>
        </authorList>
    </citation>
    <scope>NUCLEOTIDE SEQUENCE [LARGE SCALE GENOMIC DNA]</scope>
    <source>
        <strain evidence="6 7">CCAP 1448/3</strain>
    </source>
</reference>
<dbReference type="GO" id="GO:0000270">
    <property type="term" value="P:peptidoglycan metabolic process"/>
    <property type="evidence" value="ECO:0007669"/>
    <property type="project" value="UniProtKB-UniRule"/>
</dbReference>
<dbReference type="GO" id="GO:0071555">
    <property type="term" value="P:cell wall organization"/>
    <property type="evidence" value="ECO:0007669"/>
    <property type="project" value="UniProtKB-KW"/>
</dbReference>
<comment type="function">
    <text evidence="3">Lytic transglycosylase with a strong preference for naked glycan strands that lack stem peptides.</text>
</comment>
<dbReference type="SUPFAM" id="SSF50685">
    <property type="entry name" value="Barwin-like endoglucanases"/>
    <property type="match status" value="1"/>
</dbReference>
<evidence type="ECO:0000256" key="4">
    <source>
        <dbReference type="RuleBase" id="RU003495"/>
    </source>
</evidence>
<dbReference type="Gene3D" id="2.40.40.10">
    <property type="entry name" value="RlpA-like domain"/>
    <property type="match status" value="1"/>
</dbReference>
<feature type="chain" id="PRO_5015789967" description="Probable endolytic peptidoglycan transglycosylase RlpA" evidence="3">
    <location>
        <begin position="32"/>
        <end position="202"/>
    </location>
</feature>
<dbReference type="GO" id="GO:0008932">
    <property type="term" value="F:lytic endotransglycosylase activity"/>
    <property type="evidence" value="ECO:0007669"/>
    <property type="project" value="UniProtKB-UniRule"/>
</dbReference>
<dbReference type="InterPro" id="IPR012997">
    <property type="entry name" value="RplA"/>
</dbReference>
<evidence type="ECO:0000256" key="3">
    <source>
        <dbReference type="HAMAP-Rule" id="MF_02071"/>
    </source>
</evidence>
<comment type="similarity">
    <text evidence="3 4">Belongs to the RlpA family.</text>
</comment>
<organism evidence="6 7">
    <name type="scientific">Merismopedia glauca CCAP 1448/3</name>
    <dbReference type="NCBI Taxonomy" id="1296344"/>
    <lineage>
        <taxon>Bacteria</taxon>
        <taxon>Bacillati</taxon>
        <taxon>Cyanobacteriota</taxon>
        <taxon>Cyanophyceae</taxon>
        <taxon>Synechococcales</taxon>
        <taxon>Merismopediaceae</taxon>
        <taxon>Merismopedia</taxon>
    </lineage>
</organism>
<feature type="domain" description="RlpA-like protein double-psi beta-barrel" evidence="5">
    <location>
        <begin position="109"/>
        <end position="197"/>
    </location>
</feature>
<dbReference type="PANTHER" id="PTHR34183:SF8">
    <property type="entry name" value="ENDOLYTIC PEPTIDOGLYCAN TRANSGLYCOSYLASE RLPA-RELATED"/>
    <property type="match status" value="1"/>
</dbReference>
<proteinExistence type="inferred from homology"/>
<sequence precursor="true">MNQKLTARLIAGVTISSLALFTSNLGQPVQASEENDSLTLAADTSIITKVKADGVGNNSTVNYNFEDRSLLTFTSSNPAAPSSNLTGKTAQSELQNQPQLIANSSSGRVGMASYYSNGDDGGTMTASGKRFNHNAMTAAHRSLPFGTRVRVTNLRNGRSVVVTINDRGPYGRGRIIDLSRGAARAIGMISSGVARVRLDVLD</sequence>
<protein>
    <recommendedName>
        <fullName evidence="3">Probable endolytic peptidoglycan transglycosylase RlpA</fullName>
        <ecNumber evidence="3">4.2.2.-</ecNumber>
    </recommendedName>
</protein>
<comment type="caution">
    <text evidence="6">The sequence shown here is derived from an EMBL/GenBank/DDBJ whole genome shotgun (WGS) entry which is preliminary data.</text>
</comment>
<dbReference type="NCBIfam" id="TIGR00413">
    <property type="entry name" value="rlpA"/>
    <property type="match status" value="1"/>
</dbReference>
<dbReference type="CDD" id="cd22268">
    <property type="entry name" value="DPBB_RlpA-like"/>
    <property type="match status" value="1"/>
</dbReference>
<dbReference type="InterPro" id="IPR036908">
    <property type="entry name" value="RlpA-like_sf"/>
</dbReference>
<dbReference type="PANTHER" id="PTHR34183">
    <property type="entry name" value="ENDOLYTIC PEPTIDOGLYCAN TRANSGLYCOSYLASE RLPA"/>
    <property type="match status" value="1"/>
</dbReference>
<name>A0A2T1C201_9CYAN</name>
<dbReference type="EMBL" id="PVWJ01000068">
    <property type="protein sequence ID" value="PSB02234.1"/>
    <property type="molecule type" value="Genomic_DNA"/>
</dbReference>
<dbReference type="OrthoDB" id="9779128at2"/>
<dbReference type="HAMAP" id="MF_02071">
    <property type="entry name" value="RlpA"/>
    <property type="match status" value="1"/>
</dbReference>
<keyword evidence="1 3" id="KW-0456">Lyase</keyword>
<accession>A0A2T1C201</accession>
<dbReference type="EC" id="4.2.2.-" evidence="3"/>
<evidence type="ECO:0000313" key="7">
    <source>
        <dbReference type="Proteomes" id="UP000238762"/>
    </source>
</evidence>
<evidence type="ECO:0000256" key="1">
    <source>
        <dbReference type="ARBA" id="ARBA00023239"/>
    </source>
</evidence>
<reference evidence="6 7" key="1">
    <citation type="submission" date="2018-02" db="EMBL/GenBank/DDBJ databases">
        <authorList>
            <person name="Cohen D.B."/>
            <person name="Kent A.D."/>
        </authorList>
    </citation>
    <scope>NUCLEOTIDE SEQUENCE [LARGE SCALE GENOMIC DNA]</scope>
    <source>
        <strain evidence="6 7">CCAP 1448/3</strain>
    </source>
</reference>
<gene>
    <name evidence="3" type="primary">rlpA</name>
    <name evidence="6" type="ORF">C7B64_14250</name>
</gene>
<keyword evidence="2 3" id="KW-0961">Cell wall biogenesis/degradation</keyword>
<dbReference type="InterPro" id="IPR009009">
    <property type="entry name" value="RlpA-like_DPBB"/>
</dbReference>
<evidence type="ECO:0000259" key="5">
    <source>
        <dbReference type="Pfam" id="PF03330"/>
    </source>
</evidence>